<protein>
    <submittedName>
        <fullName evidence="1">Transcriptional regulator containing HTH domain,ArsR family</fullName>
    </submittedName>
</protein>
<gene>
    <name evidence="1" type="ORF">AArc1_2694</name>
</gene>
<sequence length="77" mass="8915">MPEQQPSDLEDLPPSAKLVYKILEYEDRPLPTPEIADEAHLPESTVRHAIRRLDDADTIVWKNDLSSPGRKVYYLDR</sequence>
<accession>A0A346PHL2</accession>
<dbReference type="InterPro" id="IPR036388">
    <property type="entry name" value="WH-like_DNA-bd_sf"/>
</dbReference>
<dbReference type="SUPFAM" id="SSF46785">
    <property type="entry name" value="Winged helix' DNA-binding domain"/>
    <property type="match status" value="1"/>
</dbReference>
<evidence type="ECO:0000313" key="1">
    <source>
        <dbReference type="EMBL" id="AXR79007.1"/>
    </source>
</evidence>
<evidence type="ECO:0000313" key="2">
    <source>
        <dbReference type="Proteomes" id="UP000258707"/>
    </source>
</evidence>
<reference evidence="2" key="1">
    <citation type="submission" date="2017-10" db="EMBL/GenBank/DDBJ databases">
        <title>Phenotypic and genomic properties of facultatively anaerobic sulfur-reducing natronoarchaea from hypersaline soda lakes.</title>
        <authorList>
            <person name="Sorokin D.Y."/>
            <person name="Kublanov I.V."/>
            <person name="Roman P."/>
            <person name="Sinninghe Damste J.S."/>
            <person name="Golyshin P.N."/>
            <person name="Rojo D."/>
            <person name="Ciordia S."/>
            <person name="Mena Md.C."/>
            <person name="Ferrer M."/>
            <person name="Messina E."/>
            <person name="Smedile F."/>
            <person name="La Spada G."/>
            <person name="La Cono V."/>
            <person name="Yakimov M.M."/>
        </authorList>
    </citation>
    <scope>NUCLEOTIDE SEQUENCE [LARGE SCALE GENOMIC DNA]</scope>
    <source>
        <strain evidence="2">AArc1</strain>
    </source>
</reference>
<dbReference type="Gene3D" id="1.10.10.10">
    <property type="entry name" value="Winged helix-like DNA-binding domain superfamily/Winged helix DNA-binding domain"/>
    <property type="match status" value="1"/>
</dbReference>
<dbReference type="Proteomes" id="UP000258707">
    <property type="component" value="Chromosome"/>
</dbReference>
<dbReference type="RefSeq" id="WP_228442339.1">
    <property type="nucleotide sequence ID" value="NZ_CP024047.1"/>
</dbReference>
<dbReference type="AlphaFoldDB" id="A0A346PHL2"/>
<organism evidence="1 2">
    <name type="scientific">Natrarchaeobaculum sulfurireducens</name>
    <dbReference type="NCBI Taxonomy" id="2044521"/>
    <lineage>
        <taxon>Archaea</taxon>
        <taxon>Methanobacteriati</taxon>
        <taxon>Methanobacteriota</taxon>
        <taxon>Stenosarchaea group</taxon>
        <taxon>Halobacteria</taxon>
        <taxon>Halobacteriales</taxon>
        <taxon>Natrialbaceae</taxon>
        <taxon>Natrarchaeobaculum</taxon>
    </lineage>
</organism>
<name>A0A346PHL2_9EURY</name>
<dbReference type="EMBL" id="CP024047">
    <property type="protein sequence ID" value="AXR79007.1"/>
    <property type="molecule type" value="Genomic_DNA"/>
</dbReference>
<dbReference type="InterPro" id="IPR036390">
    <property type="entry name" value="WH_DNA-bd_sf"/>
</dbReference>
<dbReference type="GeneID" id="37639463"/>
<proteinExistence type="predicted"/>
<dbReference type="KEGG" id="nan:AArc1_2694"/>